<dbReference type="PROSITE" id="PS50011">
    <property type="entry name" value="PROTEIN_KINASE_DOM"/>
    <property type="match status" value="1"/>
</dbReference>
<dbReference type="GO" id="GO:0004674">
    <property type="term" value="F:protein serine/threonine kinase activity"/>
    <property type="evidence" value="ECO:0007669"/>
    <property type="project" value="UniProtKB-EC"/>
</dbReference>
<dbReference type="Gene3D" id="1.10.510.10">
    <property type="entry name" value="Transferase(Phosphotransferase) domain 1"/>
    <property type="match status" value="1"/>
</dbReference>
<dbReference type="Proteomes" id="UP000515908">
    <property type="component" value="Chromosome 08"/>
</dbReference>
<keyword evidence="3" id="KW-0547">Nucleotide-binding</keyword>
<dbReference type="InterPro" id="IPR008271">
    <property type="entry name" value="Ser/Thr_kinase_AS"/>
</dbReference>
<keyword evidence="2" id="KW-0808">Transferase</keyword>
<dbReference type="Pfam" id="PF00069">
    <property type="entry name" value="Pkinase"/>
    <property type="match status" value="1"/>
</dbReference>
<keyword evidence="4 7" id="KW-0418">Kinase</keyword>
<dbReference type="EC" id="2.7.11.1" evidence="1"/>
<reference evidence="7 8" key="1">
    <citation type="submission" date="2020-08" db="EMBL/GenBank/DDBJ databases">
        <authorList>
            <person name="Newling K."/>
            <person name="Davey J."/>
            <person name="Forrester S."/>
        </authorList>
    </citation>
    <scope>NUCLEOTIDE SEQUENCE [LARGE SCALE GENOMIC DNA]</scope>
    <source>
        <strain evidence="8">Crithidia deanei Carvalho (ATCC PRA-265)</strain>
    </source>
</reference>
<evidence type="ECO:0000313" key="7">
    <source>
        <dbReference type="EMBL" id="CAD2217055.1"/>
    </source>
</evidence>
<dbReference type="InterPro" id="IPR050660">
    <property type="entry name" value="NEK_Ser/Thr_kinase"/>
</dbReference>
<dbReference type="SUPFAM" id="SSF56112">
    <property type="entry name" value="Protein kinase-like (PK-like)"/>
    <property type="match status" value="1"/>
</dbReference>
<gene>
    <name evidence="7" type="ORF">ADEAN_000453300</name>
</gene>
<protein>
    <recommendedName>
        <fullName evidence="1">non-specific serine/threonine protein kinase</fullName>
        <ecNumber evidence="1">2.7.11.1</ecNumber>
    </recommendedName>
</protein>
<dbReference type="PANTHER" id="PTHR43671:SF13">
    <property type="entry name" value="SERINE_THREONINE-PROTEIN KINASE NEK2"/>
    <property type="match status" value="1"/>
</dbReference>
<name>A0A7G2CC90_9TRYP</name>
<dbReference type="GO" id="GO:0005524">
    <property type="term" value="F:ATP binding"/>
    <property type="evidence" value="ECO:0007669"/>
    <property type="project" value="UniProtKB-KW"/>
</dbReference>
<proteinExistence type="predicted"/>
<evidence type="ECO:0000313" key="8">
    <source>
        <dbReference type="Proteomes" id="UP000515908"/>
    </source>
</evidence>
<accession>A0A7G2CC90</accession>
<organism evidence="7 8">
    <name type="scientific">Angomonas deanei</name>
    <dbReference type="NCBI Taxonomy" id="59799"/>
    <lineage>
        <taxon>Eukaryota</taxon>
        <taxon>Discoba</taxon>
        <taxon>Euglenozoa</taxon>
        <taxon>Kinetoplastea</taxon>
        <taxon>Metakinetoplastina</taxon>
        <taxon>Trypanosomatida</taxon>
        <taxon>Trypanosomatidae</taxon>
        <taxon>Strigomonadinae</taxon>
        <taxon>Angomonas</taxon>
    </lineage>
</organism>
<evidence type="ECO:0000259" key="6">
    <source>
        <dbReference type="PROSITE" id="PS50011"/>
    </source>
</evidence>
<dbReference type="PROSITE" id="PS00108">
    <property type="entry name" value="PROTEIN_KINASE_ST"/>
    <property type="match status" value="1"/>
</dbReference>
<sequence length="176" mass="19940">MHARSPPILHRDLKPENILISSSRELVSRFSYDAKPFDEEKNLPVVVSDFGLSRVMEKSFCESGVGSLPYVAPECWRRQYSGKADIWSLGCILYAMCSFNVDRSNVKVMFSECNNPTFTEKIMEEVVSFGYSMSFAQFVVFLLTVDPAQRPSATEALDFLMTSPEESCKPLLRLLI</sequence>
<dbReference type="InterPro" id="IPR011009">
    <property type="entry name" value="Kinase-like_dom_sf"/>
</dbReference>
<evidence type="ECO:0000256" key="3">
    <source>
        <dbReference type="ARBA" id="ARBA00022741"/>
    </source>
</evidence>
<evidence type="ECO:0000256" key="5">
    <source>
        <dbReference type="ARBA" id="ARBA00022840"/>
    </source>
</evidence>
<dbReference type="PANTHER" id="PTHR43671">
    <property type="entry name" value="SERINE/THREONINE-PROTEIN KINASE NEK"/>
    <property type="match status" value="1"/>
</dbReference>
<evidence type="ECO:0000256" key="2">
    <source>
        <dbReference type="ARBA" id="ARBA00022679"/>
    </source>
</evidence>
<keyword evidence="5" id="KW-0067">ATP-binding</keyword>
<dbReference type="VEuPathDB" id="TriTrypDB:ADEAN_000453300"/>
<evidence type="ECO:0000256" key="1">
    <source>
        <dbReference type="ARBA" id="ARBA00012513"/>
    </source>
</evidence>
<dbReference type="SMART" id="SM00220">
    <property type="entry name" value="S_TKc"/>
    <property type="match status" value="1"/>
</dbReference>
<dbReference type="InterPro" id="IPR000719">
    <property type="entry name" value="Prot_kinase_dom"/>
</dbReference>
<feature type="domain" description="Protein kinase" evidence="6">
    <location>
        <begin position="1"/>
        <end position="172"/>
    </location>
</feature>
<evidence type="ECO:0000256" key="4">
    <source>
        <dbReference type="ARBA" id="ARBA00022777"/>
    </source>
</evidence>
<dbReference type="AlphaFoldDB" id="A0A7G2CC90"/>
<keyword evidence="8" id="KW-1185">Reference proteome</keyword>
<dbReference type="EMBL" id="LR877152">
    <property type="protein sequence ID" value="CAD2217055.1"/>
    <property type="molecule type" value="Genomic_DNA"/>
</dbReference>